<gene>
    <name evidence="2" type="ORF">NX774_08040</name>
</gene>
<keyword evidence="1" id="KW-1133">Transmembrane helix</keyword>
<keyword evidence="1" id="KW-0812">Transmembrane</keyword>
<accession>A0ABT2D9P2</accession>
<comment type="caution">
    <text evidence="2">The sequence shown here is derived from an EMBL/GenBank/DDBJ whole genome shotgun (WGS) entry which is preliminary data.</text>
</comment>
<dbReference type="RefSeq" id="WP_258822723.1">
    <property type="nucleotide sequence ID" value="NZ_JANUHB010000002.1"/>
</dbReference>
<evidence type="ECO:0000313" key="3">
    <source>
        <dbReference type="Proteomes" id="UP001206126"/>
    </source>
</evidence>
<protein>
    <submittedName>
        <fullName evidence="2">Prepilin-type N-terminal cleavage/methylation domain-containing protein</fullName>
    </submittedName>
</protein>
<dbReference type="InterPro" id="IPR012902">
    <property type="entry name" value="N_methyl_site"/>
</dbReference>
<keyword evidence="3" id="KW-1185">Reference proteome</keyword>
<proteinExistence type="predicted"/>
<reference evidence="2 3" key="1">
    <citation type="submission" date="2022-08" db="EMBL/GenBank/DDBJ databases">
        <title>Reclassification of Massilia species as members of the genera Telluria, Duganella, Pseudoduganella, Mokoshia gen. nov. and Zemynaea gen. nov. using orthogonal and non-orthogonal genome-based approaches.</title>
        <authorList>
            <person name="Bowman J.P."/>
        </authorList>
    </citation>
    <scope>NUCLEOTIDE SEQUENCE [LARGE SCALE GENOMIC DNA]</scope>
    <source>
        <strain evidence="2 3">JCM 31605</strain>
    </source>
</reference>
<evidence type="ECO:0000256" key="1">
    <source>
        <dbReference type="SAM" id="Phobius"/>
    </source>
</evidence>
<dbReference type="Pfam" id="PF07963">
    <property type="entry name" value="N_methyl"/>
    <property type="match status" value="1"/>
</dbReference>
<feature type="transmembrane region" description="Helical" evidence="1">
    <location>
        <begin position="20"/>
        <end position="38"/>
    </location>
</feature>
<evidence type="ECO:0000313" key="2">
    <source>
        <dbReference type="EMBL" id="MCS0807872.1"/>
    </source>
</evidence>
<name>A0ABT2D9P2_9BURK</name>
<sequence length="171" mass="17899">MLQYCQPRRSGQGFTMVELIVVLVLVGILGAIGAARFFDRRDFDASSFSDQARSALRYAQTVAIAQHRPVYAILDSTSVRLCFVAGATCVGSEVAAPFAVSTGGPCTSSKWYCVRVPQGVSVSQVVSVAFDALGRPTDSAGNLLAASVTTSVSAGAMTVPITLEAETGYVH</sequence>
<dbReference type="InterPro" id="IPR045584">
    <property type="entry name" value="Pilin-like"/>
</dbReference>
<organism evidence="2 3">
    <name type="scientific">Massilia agilis</name>
    <dbReference type="NCBI Taxonomy" id="1811226"/>
    <lineage>
        <taxon>Bacteria</taxon>
        <taxon>Pseudomonadati</taxon>
        <taxon>Pseudomonadota</taxon>
        <taxon>Betaproteobacteria</taxon>
        <taxon>Burkholderiales</taxon>
        <taxon>Oxalobacteraceae</taxon>
        <taxon>Telluria group</taxon>
        <taxon>Massilia</taxon>
    </lineage>
</organism>
<dbReference type="SUPFAM" id="SSF54523">
    <property type="entry name" value="Pili subunits"/>
    <property type="match status" value="1"/>
</dbReference>
<dbReference type="Proteomes" id="UP001206126">
    <property type="component" value="Unassembled WGS sequence"/>
</dbReference>
<dbReference type="NCBIfam" id="TIGR02532">
    <property type="entry name" value="IV_pilin_GFxxxE"/>
    <property type="match status" value="1"/>
</dbReference>
<dbReference type="EMBL" id="JANUHB010000002">
    <property type="protein sequence ID" value="MCS0807872.1"/>
    <property type="molecule type" value="Genomic_DNA"/>
</dbReference>
<keyword evidence="1" id="KW-0472">Membrane</keyword>
<dbReference type="Gene3D" id="3.30.700.10">
    <property type="entry name" value="Glycoprotein, Type 4 Pilin"/>
    <property type="match status" value="1"/>
</dbReference>